<dbReference type="EMBL" id="JBEWLZ010000018">
    <property type="protein sequence ID" value="MET1491970.1"/>
    <property type="molecule type" value="Genomic_DNA"/>
</dbReference>
<proteinExistence type="predicted"/>
<keyword evidence="2" id="KW-1185">Reference proteome</keyword>
<dbReference type="RefSeq" id="WP_345930224.1">
    <property type="nucleotide sequence ID" value="NZ_JBDIVF010000015.1"/>
</dbReference>
<comment type="caution">
    <text evidence="1">The sequence shown here is derived from an EMBL/GenBank/DDBJ whole genome shotgun (WGS) entry which is preliminary data.</text>
</comment>
<gene>
    <name evidence="1" type="ORF">ABVT11_19175</name>
</gene>
<protein>
    <submittedName>
        <fullName evidence="1">Uncharacterized protein</fullName>
    </submittedName>
</protein>
<reference evidence="1 2" key="1">
    <citation type="submission" date="2024-07" db="EMBL/GenBank/DDBJ databases">
        <title>Uliginosibacterium paludis KCTC:42655.</title>
        <authorList>
            <person name="Kim M.K."/>
        </authorList>
    </citation>
    <scope>NUCLEOTIDE SEQUENCE [LARGE SCALE GENOMIC DNA]</scope>
    <source>
        <strain evidence="1 2">KCTC 42655</strain>
    </source>
</reference>
<evidence type="ECO:0000313" key="1">
    <source>
        <dbReference type="EMBL" id="MET1491970.1"/>
    </source>
</evidence>
<name>A0ABV2CVM2_9RHOO</name>
<dbReference type="Proteomes" id="UP001548590">
    <property type="component" value="Unassembled WGS sequence"/>
</dbReference>
<organism evidence="1 2">
    <name type="scientific">Uliginosibacterium paludis</name>
    <dbReference type="NCBI Taxonomy" id="1615952"/>
    <lineage>
        <taxon>Bacteria</taxon>
        <taxon>Pseudomonadati</taxon>
        <taxon>Pseudomonadota</taxon>
        <taxon>Betaproteobacteria</taxon>
        <taxon>Rhodocyclales</taxon>
        <taxon>Zoogloeaceae</taxon>
        <taxon>Uliginosibacterium</taxon>
    </lineage>
</organism>
<sequence>MLIKQYEERGLFFNANLTERCSKEALDVYRGELILVDGEVGDSSGRRKPPSKVLLQSVAIAGESKLVFLAGMVENVADLSLVLERFGPDMAADSQCVIFVYDIAKPLTVTAGELTLQLVPLDDGLVWTELMDLAALEKGDVKNLSSADKAHVVYRELLSFRPRGAASVDLASALTMGSGKQRALRGAV</sequence>
<accession>A0ABV2CVM2</accession>
<evidence type="ECO:0000313" key="2">
    <source>
        <dbReference type="Proteomes" id="UP001548590"/>
    </source>
</evidence>